<keyword evidence="2" id="KW-0413">Isomerase</keyword>
<dbReference type="EMBL" id="BSTI01000007">
    <property type="protein sequence ID" value="GLY66937.1"/>
    <property type="molecule type" value="Genomic_DNA"/>
</dbReference>
<dbReference type="AlphaFoldDB" id="A0A9W6VGY3"/>
<protein>
    <submittedName>
        <fullName evidence="2">Ketosteroid isomerase</fullName>
    </submittedName>
</protein>
<evidence type="ECO:0000313" key="2">
    <source>
        <dbReference type="EMBL" id="GLY66937.1"/>
    </source>
</evidence>
<dbReference type="Pfam" id="PF12680">
    <property type="entry name" value="SnoaL_2"/>
    <property type="match status" value="2"/>
</dbReference>
<keyword evidence="3" id="KW-1185">Reference proteome</keyword>
<sequence length="287" mass="31131">MTASPREVFERLSQGIAEGRLTELADLYAEDTVVEHPQRPPAGSRIVGRKAVADHFAAMGGKVTMRARDVVIHETTDPEVIVAEYTYDGMSRRPFTSANVQLLRVRDGLIVHSRDYHDYLRMAAAGGGLDGLAKAYADFAPELPAEVTPLEPRTAIERVMLGVTSGANPADEYAENAYVMHPFHPSAPPLRGREDLRAHFAEGRGTGLRPHNVVSYATTDPEVVITEFAYVGITRAGRPLVTQNIFISRIRDGLITESRDYGDHLAVAAATGTLPDLFAAARATVAA</sequence>
<dbReference type="Proteomes" id="UP001165136">
    <property type="component" value="Unassembled WGS sequence"/>
</dbReference>
<dbReference type="RefSeq" id="WP_285487570.1">
    <property type="nucleotide sequence ID" value="NZ_BSTI01000007.1"/>
</dbReference>
<feature type="domain" description="SnoaL-like" evidence="1">
    <location>
        <begin position="10"/>
        <end position="112"/>
    </location>
</feature>
<gene>
    <name evidence="2" type="ORF">Atai01_35560</name>
</gene>
<feature type="domain" description="SnoaL-like" evidence="1">
    <location>
        <begin position="173"/>
        <end position="257"/>
    </location>
</feature>
<evidence type="ECO:0000259" key="1">
    <source>
        <dbReference type="Pfam" id="PF12680"/>
    </source>
</evidence>
<proteinExistence type="predicted"/>
<accession>A0A9W6VGY3</accession>
<dbReference type="Gene3D" id="3.10.450.50">
    <property type="match status" value="2"/>
</dbReference>
<name>A0A9W6VGY3_9PSEU</name>
<dbReference type="GO" id="GO:0016853">
    <property type="term" value="F:isomerase activity"/>
    <property type="evidence" value="ECO:0007669"/>
    <property type="project" value="UniProtKB-KW"/>
</dbReference>
<evidence type="ECO:0000313" key="3">
    <source>
        <dbReference type="Proteomes" id="UP001165136"/>
    </source>
</evidence>
<organism evidence="2 3">
    <name type="scientific">Amycolatopsis taiwanensis</name>
    <dbReference type="NCBI Taxonomy" id="342230"/>
    <lineage>
        <taxon>Bacteria</taxon>
        <taxon>Bacillati</taxon>
        <taxon>Actinomycetota</taxon>
        <taxon>Actinomycetes</taxon>
        <taxon>Pseudonocardiales</taxon>
        <taxon>Pseudonocardiaceae</taxon>
        <taxon>Amycolatopsis</taxon>
    </lineage>
</organism>
<dbReference type="InterPro" id="IPR032710">
    <property type="entry name" value="NTF2-like_dom_sf"/>
</dbReference>
<reference evidence="2" key="1">
    <citation type="submission" date="2023-03" db="EMBL/GenBank/DDBJ databases">
        <title>Amycolatopsis taiwanensis NBRC 103393.</title>
        <authorList>
            <person name="Ichikawa N."/>
            <person name="Sato H."/>
            <person name="Tonouchi N."/>
        </authorList>
    </citation>
    <scope>NUCLEOTIDE SEQUENCE</scope>
    <source>
        <strain evidence="2">NBRC 103393</strain>
    </source>
</reference>
<dbReference type="SUPFAM" id="SSF54427">
    <property type="entry name" value="NTF2-like"/>
    <property type="match status" value="2"/>
</dbReference>
<comment type="caution">
    <text evidence="2">The sequence shown here is derived from an EMBL/GenBank/DDBJ whole genome shotgun (WGS) entry which is preliminary data.</text>
</comment>
<dbReference type="InterPro" id="IPR037401">
    <property type="entry name" value="SnoaL-like"/>
</dbReference>
<dbReference type="CDD" id="cd00531">
    <property type="entry name" value="NTF2_like"/>
    <property type="match status" value="1"/>
</dbReference>